<gene>
    <name evidence="7" type="ORF">K444DRAFT_544687</name>
</gene>
<dbReference type="InterPro" id="IPR007219">
    <property type="entry name" value="XnlR_reg_dom"/>
</dbReference>
<protein>
    <submittedName>
        <fullName evidence="7">Putative fungal-specific transcription factor</fullName>
    </submittedName>
</protein>
<dbReference type="CDD" id="cd00067">
    <property type="entry name" value="GAL4"/>
    <property type="match status" value="1"/>
</dbReference>
<dbReference type="GO" id="GO:0006351">
    <property type="term" value="P:DNA-templated transcription"/>
    <property type="evidence" value="ECO:0007669"/>
    <property type="project" value="InterPro"/>
</dbReference>
<dbReference type="SMART" id="SM00906">
    <property type="entry name" value="Fungal_trans"/>
    <property type="match status" value="1"/>
</dbReference>
<dbReference type="STRING" id="1095630.A0A2J6SL57"/>
<dbReference type="GO" id="GO:0000981">
    <property type="term" value="F:DNA-binding transcription factor activity, RNA polymerase II-specific"/>
    <property type="evidence" value="ECO:0007669"/>
    <property type="project" value="InterPro"/>
</dbReference>
<evidence type="ECO:0000313" key="7">
    <source>
        <dbReference type="EMBL" id="PMD51502.1"/>
    </source>
</evidence>
<dbReference type="GO" id="GO:0003677">
    <property type="term" value="F:DNA binding"/>
    <property type="evidence" value="ECO:0007669"/>
    <property type="project" value="InterPro"/>
</dbReference>
<evidence type="ECO:0000313" key="8">
    <source>
        <dbReference type="Proteomes" id="UP000235371"/>
    </source>
</evidence>
<reference evidence="7 8" key="1">
    <citation type="submission" date="2016-04" db="EMBL/GenBank/DDBJ databases">
        <title>A degradative enzymes factory behind the ericoid mycorrhizal symbiosis.</title>
        <authorList>
            <consortium name="DOE Joint Genome Institute"/>
            <person name="Martino E."/>
            <person name="Morin E."/>
            <person name="Grelet G."/>
            <person name="Kuo A."/>
            <person name="Kohler A."/>
            <person name="Daghino S."/>
            <person name="Barry K."/>
            <person name="Choi C."/>
            <person name="Cichocki N."/>
            <person name="Clum A."/>
            <person name="Copeland A."/>
            <person name="Hainaut M."/>
            <person name="Haridas S."/>
            <person name="Labutti K."/>
            <person name="Lindquist E."/>
            <person name="Lipzen A."/>
            <person name="Khouja H.-R."/>
            <person name="Murat C."/>
            <person name="Ohm R."/>
            <person name="Olson A."/>
            <person name="Spatafora J."/>
            <person name="Veneault-Fourrey C."/>
            <person name="Henrissat B."/>
            <person name="Grigoriev I."/>
            <person name="Martin F."/>
            <person name="Perotto S."/>
        </authorList>
    </citation>
    <scope>NUCLEOTIDE SEQUENCE [LARGE SCALE GENOMIC DNA]</scope>
    <source>
        <strain evidence="7 8">E</strain>
    </source>
</reference>
<keyword evidence="4" id="KW-0804">Transcription</keyword>
<accession>A0A2J6SL57</accession>
<dbReference type="InterPro" id="IPR050815">
    <property type="entry name" value="TF_fung"/>
</dbReference>
<dbReference type="InParanoid" id="A0A2J6SL57"/>
<dbReference type="OrthoDB" id="3862662at2759"/>
<dbReference type="GO" id="GO:0005634">
    <property type="term" value="C:nucleus"/>
    <property type="evidence" value="ECO:0007669"/>
    <property type="project" value="UniProtKB-SubCell"/>
</dbReference>
<dbReference type="InterPro" id="IPR001138">
    <property type="entry name" value="Zn2Cys6_DnaBD"/>
</dbReference>
<comment type="subcellular location">
    <subcellularLocation>
        <location evidence="1">Nucleus</location>
    </subcellularLocation>
</comment>
<sequence>MQSPVVPSCAEKAQQACVACKLRKRKCDKGLPQCGWCASKNQVCDYSPLGQHGNDSTSQWSYPSSLDESPRKSPPVDFPTILFMDPSILQHGQIERPRVTYPVPTYVMQFVGDMAEVITTASTYFETVHVWMPIISKKRFYDHHLQLLFHCQPDFTLLFLAMKLITSILPDELANPRTPAYNAAKHFYLEMEASGMISIQVLQAGLLLSLYELGHAIYPSAYLSIGACTRYAYALGINKDAKTQAIKVLTLVELEENKRVWWGIIILDRFLSTGSPGRPLATGNPKLSDPLPANDAAWDAGVIIQVVEATSATLYSPTNTHMSKFSLLCQTAGLLGQVLDHISCPVLNQKMHDEEGIQLNQTLQAMIAVSETMDPPDNDQIGMIYSTLMTLHSIPLYTSNMLHDSTDRIQRGNTALETTLKKMAKCLPNKSMHLTRNREAVSPWGLYCVYRAAVLYMQRIRETGDSGAVENLLLLKQSLSTIRTRWNAAGTRHKLLAKWILAHDLPGVYLQLLEVHEVVGNA</sequence>
<dbReference type="SMART" id="SM00066">
    <property type="entry name" value="GAL4"/>
    <property type="match status" value="1"/>
</dbReference>
<dbReference type="Pfam" id="PF04082">
    <property type="entry name" value="Fungal_trans"/>
    <property type="match status" value="1"/>
</dbReference>
<dbReference type="Pfam" id="PF00172">
    <property type="entry name" value="Zn_clus"/>
    <property type="match status" value="1"/>
</dbReference>
<evidence type="ECO:0000256" key="1">
    <source>
        <dbReference type="ARBA" id="ARBA00004123"/>
    </source>
</evidence>
<keyword evidence="8" id="KW-1185">Reference proteome</keyword>
<dbReference type="CDD" id="cd12148">
    <property type="entry name" value="fungal_TF_MHR"/>
    <property type="match status" value="1"/>
</dbReference>
<evidence type="ECO:0000256" key="2">
    <source>
        <dbReference type="ARBA" id="ARBA00022723"/>
    </source>
</evidence>
<keyword evidence="5" id="KW-0539">Nucleus</keyword>
<dbReference type="GO" id="GO:0008270">
    <property type="term" value="F:zinc ion binding"/>
    <property type="evidence" value="ECO:0007669"/>
    <property type="project" value="InterPro"/>
</dbReference>
<dbReference type="InterPro" id="IPR036864">
    <property type="entry name" value="Zn2-C6_fun-type_DNA-bd_sf"/>
</dbReference>
<dbReference type="PROSITE" id="PS00463">
    <property type="entry name" value="ZN2_CY6_FUNGAL_1"/>
    <property type="match status" value="1"/>
</dbReference>
<keyword evidence="3" id="KW-0805">Transcription regulation</keyword>
<feature type="domain" description="Zn(2)-C6 fungal-type" evidence="6">
    <location>
        <begin position="16"/>
        <end position="46"/>
    </location>
</feature>
<dbReference type="PANTHER" id="PTHR47338:SF20">
    <property type="entry name" value="ZN(II)2CYS6 TRANSCRIPTION FACTOR (EUROFUNG)"/>
    <property type="match status" value="1"/>
</dbReference>
<name>A0A2J6SL57_9HELO</name>
<dbReference type="RefSeq" id="XP_024728406.1">
    <property type="nucleotide sequence ID" value="XM_024876072.1"/>
</dbReference>
<dbReference type="GeneID" id="36584151"/>
<evidence type="ECO:0000259" key="6">
    <source>
        <dbReference type="PROSITE" id="PS50048"/>
    </source>
</evidence>
<dbReference type="SUPFAM" id="SSF57701">
    <property type="entry name" value="Zn2/Cys6 DNA-binding domain"/>
    <property type="match status" value="1"/>
</dbReference>
<keyword evidence="2" id="KW-0479">Metal-binding</keyword>
<organism evidence="7 8">
    <name type="scientific">Hyaloscypha bicolor E</name>
    <dbReference type="NCBI Taxonomy" id="1095630"/>
    <lineage>
        <taxon>Eukaryota</taxon>
        <taxon>Fungi</taxon>
        <taxon>Dikarya</taxon>
        <taxon>Ascomycota</taxon>
        <taxon>Pezizomycotina</taxon>
        <taxon>Leotiomycetes</taxon>
        <taxon>Helotiales</taxon>
        <taxon>Hyaloscyphaceae</taxon>
        <taxon>Hyaloscypha</taxon>
        <taxon>Hyaloscypha bicolor</taxon>
    </lineage>
</organism>
<evidence type="ECO:0000256" key="4">
    <source>
        <dbReference type="ARBA" id="ARBA00023163"/>
    </source>
</evidence>
<evidence type="ECO:0000256" key="3">
    <source>
        <dbReference type="ARBA" id="ARBA00023015"/>
    </source>
</evidence>
<dbReference type="EMBL" id="KZ613912">
    <property type="protein sequence ID" value="PMD51502.1"/>
    <property type="molecule type" value="Genomic_DNA"/>
</dbReference>
<dbReference type="Proteomes" id="UP000235371">
    <property type="component" value="Unassembled WGS sequence"/>
</dbReference>
<dbReference type="PROSITE" id="PS50048">
    <property type="entry name" value="ZN2_CY6_FUNGAL_2"/>
    <property type="match status" value="1"/>
</dbReference>
<dbReference type="PANTHER" id="PTHR47338">
    <property type="entry name" value="ZN(II)2CYS6 TRANSCRIPTION FACTOR (EUROFUNG)-RELATED"/>
    <property type="match status" value="1"/>
</dbReference>
<proteinExistence type="predicted"/>
<dbReference type="AlphaFoldDB" id="A0A2J6SL57"/>
<evidence type="ECO:0000256" key="5">
    <source>
        <dbReference type="ARBA" id="ARBA00023242"/>
    </source>
</evidence>
<dbReference type="Gene3D" id="4.10.240.10">
    <property type="entry name" value="Zn(2)-C6 fungal-type DNA-binding domain"/>
    <property type="match status" value="1"/>
</dbReference>